<evidence type="ECO:0000259" key="3">
    <source>
        <dbReference type="PROSITE" id="PS50202"/>
    </source>
</evidence>
<gene>
    <name evidence="4" type="ORF">CBOVIS_LOCUS6589</name>
</gene>
<feature type="region of interest" description="Disordered" evidence="2">
    <location>
        <begin position="1"/>
        <end position="117"/>
    </location>
</feature>
<evidence type="ECO:0000256" key="2">
    <source>
        <dbReference type="SAM" id="MobiDB-lite"/>
    </source>
</evidence>
<accession>A0A8S1ESJ7</accession>
<dbReference type="InterPro" id="IPR000535">
    <property type="entry name" value="MSP_dom"/>
</dbReference>
<evidence type="ECO:0000313" key="4">
    <source>
        <dbReference type="EMBL" id="CAB3404215.1"/>
    </source>
</evidence>
<evidence type="ECO:0000313" key="5">
    <source>
        <dbReference type="Proteomes" id="UP000494206"/>
    </source>
</evidence>
<dbReference type="EMBL" id="CADEPM010000004">
    <property type="protein sequence ID" value="CAB3404215.1"/>
    <property type="molecule type" value="Genomic_DNA"/>
</dbReference>
<dbReference type="PROSITE" id="PS50202">
    <property type="entry name" value="MSP"/>
    <property type="match status" value="1"/>
</dbReference>
<dbReference type="Proteomes" id="UP000494206">
    <property type="component" value="Unassembled WGS sequence"/>
</dbReference>
<protein>
    <recommendedName>
        <fullName evidence="1">Major sperm protein</fullName>
    </recommendedName>
</protein>
<evidence type="ECO:0000256" key="1">
    <source>
        <dbReference type="RuleBase" id="RU003425"/>
    </source>
</evidence>
<dbReference type="SUPFAM" id="SSF49354">
    <property type="entry name" value="PapD-like"/>
    <property type="match status" value="1"/>
</dbReference>
<dbReference type="InterPro" id="IPR008962">
    <property type="entry name" value="PapD-like_sf"/>
</dbReference>
<keyword evidence="1" id="KW-0963">Cytoplasm</keyword>
<dbReference type="PANTHER" id="PTHR22947:SF15">
    <property type="entry name" value="MAJOR SPERM PROTEIN"/>
    <property type="match status" value="1"/>
</dbReference>
<name>A0A8S1ESJ7_9PELO</name>
<comment type="function">
    <text evidence="1">Central component in molecular interactions underlying sperm crawling. Forms an extensive filament system that extends from sperm villipoda, along the leading edge of the pseudopod.</text>
</comment>
<sequence>MGKEEKSKSKGRADKKKLTSKEEVKKMTSKEETKKMTSKEEAKSEMKSEIKTEANTVGEKKKKCQKEPEKDRRSKEKDEEEKKADDKRENDEGEEKSENSEVPINIDPEEANFPHSGGKSEHIIVNFTNKRMALKVRCGSKYYRVDPTYMIIEPNKCRQLNITRLAGPIGTDKIVVQYYECDKDSTDAKGVFKVADAEGKNIPNIKIKLIASAKGGPKMSRELVDE</sequence>
<reference evidence="4 5" key="1">
    <citation type="submission" date="2020-04" db="EMBL/GenBank/DDBJ databases">
        <authorList>
            <person name="Laetsch R D."/>
            <person name="Stevens L."/>
            <person name="Kumar S."/>
            <person name="Blaxter L. M."/>
        </authorList>
    </citation>
    <scope>NUCLEOTIDE SEQUENCE [LARGE SCALE GENOMIC DNA]</scope>
</reference>
<dbReference type="AlphaFoldDB" id="A0A8S1ESJ7"/>
<dbReference type="OrthoDB" id="5822639at2759"/>
<organism evidence="4 5">
    <name type="scientific">Caenorhabditis bovis</name>
    <dbReference type="NCBI Taxonomy" id="2654633"/>
    <lineage>
        <taxon>Eukaryota</taxon>
        <taxon>Metazoa</taxon>
        <taxon>Ecdysozoa</taxon>
        <taxon>Nematoda</taxon>
        <taxon>Chromadorea</taxon>
        <taxon>Rhabditida</taxon>
        <taxon>Rhabditina</taxon>
        <taxon>Rhabditomorpha</taxon>
        <taxon>Rhabditoidea</taxon>
        <taxon>Rhabditidae</taxon>
        <taxon>Peloderinae</taxon>
        <taxon>Caenorhabditis</taxon>
    </lineage>
</organism>
<dbReference type="InterPro" id="IPR051774">
    <property type="entry name" value="Sperm-specific_class_P"/>
</dbReference>
<feature type="compositionally biased region" description="Basic and acidic residues" evidence="2">
    <location>
        <begin position="1"/>
        <end position="52"/>
    </location>
</feature>
<comment type="caution">
    <text evidence="4">The sequence shown here is derived from an EMBL/GenBank/DDBJ whole genome shotgun (WGS) entry which is preliminary data.</text>
</comment>
<dbReference type="InterPro" id="IPR013783">
    <property type="entry name" value="Ig-like_fold"/>
</dbReference>
<dbReference type="Gene3D" id="2.60.40.10">
    <property type="entry name" value="Immunoglobulins"/>
    <property type="match status" value="1"/>
</dbReference>
<feature type="domain" description="MSP" evidence="3">
    <location>
        <begin position="103"/>
        <end position="210"/>
    </location>
</feature>
<keyword evidence="5" id="KW-1185">Reference proteome</keyword>
<proteinExistence type="predicted"/>
<feature type="compositionally biased region" description="Basic and acidic residues" evidence="2">
    <location>
        <begin position="65"/>
        <end position="90"/>
    </location>
</feature>
<keyword evidence="1" id="KW-0206">Cytoskeleton</keyword>
<dbReference type="PANTHER" id="PTHR22947">
    <property type="entry name" value="MAJOR SPERM PROTEIN"/>
    <property type="match status" value="1"/>
</dbReference>
<dbReference type="Pfam" id="PF00635">
    <property type="entry name" value="Motile_Sperm"/>
    <property type="match status" value="1"/>
</dbReference>